<proteinExistence type="predicted"/>
<dbReference type="HOGENOM" id="CLU_1950972_0_0_1"/>
<evidence type="ECO:0000256" key="1">
    <source>
        <dbReference type="SAM" id="MobiDB-lite"/>
    </source>
</evidence>
<accession>E9H8G0</accession>
<protein>
    <submittedName>
        <fullName evidence="2">Uncharacterized protein</fullName>
    </submittedName>
</protein>
<organism evidence="2 3">
    <name type="scientific">Daphnia pulex</name>
    <name type="common">Water flea</name>
    <dbReference type="NCBI Taxonomy" id="6669"/>
    <lineage>
        <taxon>Eukaryota</taxon>
        <taxon>Metazoa</taxon>
        <taxon>Ecdysozoa</taxon>
        <taxon>Arthropoda</taxon>
        <taxon>Crustacea</taxon>
        <taxon>Branchiopoda</taxon>
        <taxon>Diplostraca</taxon>
        <taxon>Cladocera</taxon>
        <taxon>Anomopoda</taxon>
        <taxon>Daphniidae</taxon>
        <taxon>Daphnia</taxon>
    </lineage>
</organism>
<gene>
    <name evidence="2" type="ORF">DAPPUDRAFT_255045</name>
</gene>
<sequence length="129" mass="14533">MPRGAYLPHPSSDGYHHSIRHSRDVSTGSVRQTHDVTSARHPDNMLAQRADSADGSRFLPSSTGRLVQLHQQYDPKFNLRIYYQAGCRIQVTLGHLSLLSLSSPWSSRSSCGREELPPIFHFHLPPKAY</sequence>
<reference evidence="2 3" key="1">
    <citation type="journal article" date="2011" name="Science">
        <title>The ecoresponsive genome of Daphnia pulex.</title>
        <authorList>
            <person name="Colbourne J.K."/>
            <person name="Pfrender M.E."/>
            <person name="Gilbert D."/>
            <person name="Thomas W.K."/>
            <person name="Tucker A."/>
            <person name="Oakley T.H."/>
            <person name="Tokishita S."/>
            <person name="Aerts A."/>
            <person name="Arnold G.J."/>
            <person name="Basu M.K."/>
            <person name="Bauer D.J."/>
            <person name="Caceres C.E."/>
            <person name="Carmel L."/>
            <person name="Casola C."/>
            <person name="Choi J.H."/>
            <person name="Detter J.C."/>
            <person name="Dong Q."/>
            <person name="Dusheyko S."/>
            <person name="Eads B.D."/>
            <person name="Frohlich T."/>
            <person name="Geiler-Samerotte K.A."/>
            <person name="Gerlach D."/>
            <person name="Hatcher P."/>
            <person name="Jogdeo S."/>
            <person name="Krijgsveld J."/>
            <person name="Kriventseva E.V."/>
            <person name="Kultz D."/>
            <person name="Laforsch C."/>
            <person name="Lindquist E."/>
            <person name="Lopez J."/>
            <person name="Manak J.R."/>
            <person name="Muller J."/>
            <person name="Pangilinan J."/>
            <person name="Patwardhan R.P."/>
            <person name="Pitluck S."/>
            <person name="Pritham E.J."/>
            <person name="Rechtsteiner A."/>
            <person name="Rho M."/>
            <person name="Rogozin I.B."/>
            <person name="Sakarya O."/>
            <person name="Salamov A."/>
            <person name="Schaack S."/>
            <person name="Shapiro H."/>
            <person name="Shiga Y."/>
            <person name="Skalitzky C."/>
            <person name="Smith Z."/>
            <person name="Souvorov A."/>
            <person name="Sung W."/>
            <person name="Tang Z."/>
            <person name="Tsuchiya D."/>
            <person name="Tu H."/>
            <person name="Vos H."/>
            <person name="Wang M."/>
            <person name="Wolf Y.I."/>
            <person name="Yamagata H."/>
            <person name="Yamada T."/>
            <person name="Ye Y."/>
            <person name="Shaw J.R."/>
            <person name="Andrews J."/>
            <person name="Crease T.J."/>
            <person name="Tang H."/>
            <person name="Lucas S.M."/>
            <person name="Robertson H.M."/>
            <person name="Bork P."/>
            <person name="Koonin E.V."/>
            <person name="Zdobnov E.M."/>
            <person name="Grigoriev I.V."/>
            <person name="Lynch M."/>
            <person name="Boore J.L."/>
        </authorList>
    </citation>
    <scope>NUCLEOTIDE SEQUENCE [LARGE SCALE GENOMIC DNA]</scope>
</reference>
<evidence type="ECO:0000313" key="2">
    <source>
        <dbReference type="EMBL" id="EFX71988.1"/>
    </source>
</evidence>
<dbReference type="KEGG" id="dpx:DAPPUDRAFT_255045"/>
<dbReference type="Proteomes" id="UP000000305">
    <property type="component" value="Unassembled WGS sequence"/>
</dbReference>
<dbReference type="AlphaFoldDB" id="E9H8G0"/>
<dbReference type="InParanoid" id="E9H8G0"/>
<dbReference type="EMBL" id="GL732604">
    <property type="protein sequence ID" value="EFX71988.1"/>
    <property type="molecule type" value="Genomic_DNA"/>
</dbReference>
<feature type="compositionally biased region" description="Basic and acidic residues" evidence="1">
    <location>
        <begin position="32"/>
        <end position="43"/>
    </location>
</feature>
<feature type="region of interest" description="Disordered" evidence="1">
    <location>
        <begin position="1"/>
        <end position="57"/>
    </location>
</feature>
<name>E9H8G0_DAPPU</name>
<evidence type="ECO:0000313" key="3">
    <source>
        <dbReference type="Proteomes" id="UP000000305"/>
    </source>
</evidence>
<keyword evidence="3" id="KW-1185">Reference proteome</keyword>